<gene>
    <name evidence="1" type="ORF">Lgee_0237</name>
</gene>
<proteinExistence type="predicted"/>
<organism evidence="1 2">
    <name type="scientific">Legionella geestiana</name>
    <dbReference type="NCBI Taxonomy" id="45065"/>
    <lineage>
        <taxon>Bacteria</taxon>
        <taxon>Pseudomonadati</taxon>
        <taxon>Pseudomonadota</taxon>
        <taxon>Gammaproteobacteria</taxon>
        <taxon>Legionellales</taxon>
        <taxon>Legionellaceae</taxon>
        <taxon>Legionella</taxon>
    </lineage>
</organism>
<comment type="caution">
    <text evidence="1">The sequence shown here is derived from an EMBL/GenBank/DDBJ whole genome shotgun (WGS) entry which is preliminary data.</text>
</comment>
<dbReference type="OrthoDB" id="5649041at2"/>
<dbReference type="InterPro" id="IPR049719">
    <property type="entry name" value="DotZ-like"/>
</dbReference>
<evidence type="ECO:0000313" key="2">
    <source>
        <dbReference type="Proteomes" id="UP000054785"/>
    </source>
</evidence>
<evidence type="ECO:0000313" key="1">
    <source>
        <dbReference type="EMBL" id="KTD04207.1"/>
    </source>
</evidence>
<dbReference type="RefSeq" id="WP_028387095.1">
    <property type="nucleotide sequence ID" value="NZ_CAAAHN010000001.1"/>
</dbReference>
<dbReference type="CDD" id="cd22644">
    <property type="entry name" value="DotZ"/>
    <property type="match status" value="1"/>
</dbReference>
<dbReference type="Pfam" id="PF23129">
    <property type="entry name" value="DotZ"/>
    <property type="match status" value="1"/>
</dbReference>
<reference evidence="1 2" key="1">
    <citation type="submission" date="2015-11" db="EMBL/GenBank/DDBJ databases">
        <title>Genomic analysis of 38 Legionella species identifies large and diverse effector repertoires.</title>
        <authorList>
            <person name="Burstein D."/>
            <person name="Amaro F."/>
            <person name="Zusman T."/>
            <person name="Lifshitz Z."/>
            <person name="Cohen O."/>
            <person name="Gilbert J.A."/>
            <person name="Pupko T."/>
            <person name="Shuman H.A."/>
            <person name="Segal G."/>
        </authorList>
    </citation>
    <scope>NUCLEOTIDE SEQUENCE [LARGE SCALE GENOMIC DNA]</scope>
    <source>
        <strain evidence="1 2">ATCC 49504</strain>
    </source>
</reference>
<dbReference type="STRING" id="45065.Lgee_0237"/>
<dbReference type="PATRIC" id="fig|45065.4.peg.253"/>
<dbReference type="AlphaFoldDB" id="A0A0W0U8W2"/>
<dbReference type="EMBL" id="LNYC01000005">
    <property type="protein sequence ID" value="KTD04207.1"/>
    <property type="molecule type" value="Genomic_DNA"/>
</dbReference>
<dbReference type="Proteomes" id="UP000054785">
    <property type="component" value="Unassembled WGS sequence"/>
</dbReference>
<sequence>MDDARPMDSDTSTYSLITAGQILEKYPLYLNEKARASIPRRPGCVYHLLLQVPLRMLLNGIILQQAHDYQVYVQKLFVDYLLSGESSRDESAPGALTREDLEAERIKVVELSQAFQAFERTHARSMSESQEALTIVARDWREAVEASALRMAPVLKKAGISTTANSVFHGVMDAFAHVEGRLSVQSEEFWDSFGERCGKAIDEPLRKALLPLLPDVTAFIKQVQASATVWDVRAHEQGDEVRRFRKNYYDAILKTGELLALLPEYRKDENRDVENRELLYFDAHLGGDAGAS</sequence>
<name>A0A0W0U8W2_9GAMM</name>
<keyword evidence="2" id="KW-1185">Reference proteome</keyword>
<protein>
    <submittedName>
        <fullName evidence="1">Uncharacterized protein</fullName>
    </submittedName>
</protein>
<accession>A0A0W0U8W2</accession>